<gene>
    <name evidence="12" type="ORF">GV832_06395</name>
</gene>
<evidence type="ECO:0000256" key="4">
    <source>
        <dbReference type="ARBA" id="ARBA00022475"/>
    </source>
</evidence>
<feature type="transmembrane region" description="Helical" evidence="11">
    <location>
        <begin position="320"/>
        <end position="340"/>
    </location>
</feature>
<evidence type="ECO:0000256" key="10">
    <source>
        <dbReference type="ARBA" id="ARBA00039381"/>
    </source>
</evidence>
<feature type="transmembrane region" description="Helical" evidence="11">
    <location>
        <begin position="290"/>
        <end position="308"/>
    </location>
</feature>
<comment type="subcellular location">
    <subcellularLocation>
        <location evidence="1">Cell membrane</location>
        <topology evidence="1">Multi-pass membrane protein</topology>
    </subcellularLocation>
</comment>
<evidence type="ECO:0000256" key="2">
    <source>
        <dbReference type="ARBA" id="ARBA00011262"/>
    </source>
</evidence>
<dbReference type="PANTHER" id="PTHR32196">
    <property type="entry name" value="ABC TRANSPORTER PERMEASE PROTEIN YPHD-RELATED-RELATED"/>
    <property type="match status" value="1"/>
</dbReference>
<keyword evidence="4" id="KW-1003">Cell membrane</keyword>
<dbReference type="RefSeq" id="WP_168774022.1">
    <property type="nucleotide sequence ID" value="NZ_JAABNR010000005.1"/>
</dbReference>
<dbReference type="GO" id="GO:0022857">
    <property type="term" value="F:transmembrane transporter activity"/>
    <property type="evidence" value="ECO:0007669"/>
    <property type="project" value="InterPro"/>
</dbReference>
<name>A0AAE4Y996_9RHOB</name>
<dbReference type="GO" id="GO:0005886">
    <property type="term" value="C:plasma membrane"/>
    <property type="evidence" value="ECO:0007669"/>
    <property type="project" value="UniProtKB-SubCell"/>
</dbReference>
<evidence type="ECO:0000256" key="8">
    <source>
        <dbReference type="ARBA" id="ARBA00023136"/>
    </source>
</evidence>
<feature type="transmembrane region" description="Helical" evidence="11">
    <location>
        <begin position="74"/>
        <end position="96"/>
    </location>
</feature>
<evidence type="ECO:0000256" key="1">
    <source>
        <dbReference type="ARBA" id="ARBA00004651"/>
    </source>
</evidence>
<keyword evidence="7 11" id="KW-1133">Transmembrane helix</keyword>
<proteinExistence type="predicted"/>
<evidence type="ECO:0000256" key="5">
    <source>
        <dbReference type="ARBA" id="ARBA00022519"/>
    </source>
</evidence>
<evidence type="ECO:0000256" key="11">
    <source>
        <dbReference type="SAM" id="Phobius"/>
    </source>
</evidence>
<evidence type="ECO:0000256" key="9">
    <source>
        <dbReference type="ARBA" id="ARBA00025439"/>
    </source>
</evidence>
<evidence type="ECO:0000256" key="6">
    <source>
        <dbReference type="ARBA" id="ARBA00022692"/>
    </source>
</evidence>
<dbReference type="PANTHER" id="PTHR32196:SF71">
    <property type="entry name" value="AUTOINDUCER 2 IMPORT SYSTEM PERMEASE PROTEIN LSRD"/>
    <property type="match status" value="1"/>
</dbReference>
<evidence type="ECO:0000313" key="12">
    <source>
        <dbReference type="EMBL" id="NBZ87206.1"/>
    </source>
</evidence>
<feature type="transmembrane region" description="Helical" evidence="11">
    <location>
        <begin position="212"/>
        <end position="235"/>
    </location>
</feature>
<feature type="transmembrane region" description="Helical" evidence="11">
    <location>
        <begin position="49"/>
        <end position="68"/>
    </location>
</feature>
<keyword evidence="5" id="KW-0997">Cell inner membrane</keyword>
<dbReference type="InterPro" id="IPR001851">
    <property type="entry name" value="ABC_transp_permease"/>
</dbReference>
<organism evidence="12 13">
    <name type="scientific">Stagnihabitans tardus</name>
    <dbReference type="NCBI Taxonomy" id="2699202"/>
    <lineage>
        <taxon>Bacteria</taxon>
        <taxon>Pseudomonadati</taxon>
        <taxon>Pseudomonadota</taxon>
        <taxon>Alphaproteobacteria</taxon>
        <taxon>Rhodobacterales</taxon>
        <taxon>Paracoccaceae</taxon>
        <taxon>Stagnihabitans</taxon>
    </lineage>
</organism>
<comment type="function">
    <text evidence="9">Part of the ABC transporter complex LsrABCD involved in autoinducer 2 (AI-2) import. Probably responsible for the translocation of the substrate across the membrane.</text>
</comment>
<reference evidence="12" key="1">
    <citation type="submission" date="2020-01" db="EMBL/GenBank/DDBJ databases">
        <authorList>
            <person name="Chen W.-M."/>
        </authorList>
    </citation>
    <scope>NUCLEOTIDE SEQUENCE</scope>
    <source>
        <strain evidence="12">CYK-10</strain>
    </source>
</reference>
<feature type="transmembrane region" description="Helical" evidence="11">
    <location>
        <begin position="138"/>
        <end position="160"/>
    </location>
</feature>
<keyword evidence="8 11" id="KW-0472">Membrane</keyword>
<keyword evidence="6 11" id="KW-0812">Transmembrane</keyword>
<keyword evidence="3" id="KW-0813">Transport</keyword>
<protein>
    <recommendedName>
        <fullName evidence="10">Autoinducer 2 import system permease protein LsrD</fullName>
    </recommendedName>
</protein>
<feature type="transmembrane region" description="Helical" evidence="11">
    <location>
        <begin position="108"/>
        <end position="126"/>
    </location>
</feature>
<evidence type="ECO:0000256" key="7">
    <source>
        <dbReference type="ARBA" id="ARBA00022989"/>
    </source>
</evidence>
<dbReference type="Proteomes" id="UP001193501">
    <property type="component" value="Unassembled WGS sequence"/>
</dbReference>
<feature type="transmembrane region" description="Helical" evidence="11">
    <location>
        <begin position="264"/>
        <end position="284"/>
    </location>
</feature>
<comment type="caution">
    <text evidence="12">The sequence shown here is derived from an EMBL/GenBank/DDBJ whole genome shotgun (WGS) entry which is preliminary data.</text>
</comment>
<dbReference type="Pfam" id="PF02653">
    <property type="entry name" value="BPD_transp_2"/>
    <property type="match status" value="1"/>
</dbReference>
<evidence type="ECO:0000256" key="3">
    <source>
        <dbReference type="ARBA" id="ARBA00022448"/>
    </source>
</evidence>
<keyword evidence="13" id="KW-1185">Reference proteome</keyword>
<dbReference type="AlphaFoldDB" id="A0AAE4Y996"/>
<comment type="subunit">
    <text evidence="2">The complex is composed of two ATP-binding proteins (LsrA), two transmembrane proteins (LsrC and LsrD) and a solute-binding protein (LsrB).</text>
</comment>
<evidence type="ECO:0000313" key="13">
    <source>
        <dbReference type="Proteomes" id="UP001193501"/>
    </source>
</evidence>
<sequence>MSSPETPTKTISDFEAKLAEADKTVAQFEADDASTFNVIKGVLRRNPTLIPAAVLIVSYLAFGLVAFAMDHGNFFRGTVLSTILQQMTVVGFIALAQTLVILTAGIELSVGEILIMSALIMANLGVNPGEPEIAGWPAPLAIAAGIGIGALMGLLNGILITKIKLPPFIVTLGTLSIFRALKLAYSHSESVRNVDIEAKSPLLLFFGQGFKFGSFTVTFGMIGLFLLAAVVWFALNRTAWGRHVHAIGDDPDAAMLSGIKVDRVLISVYTAAGAICGLTAWVAIGRVGSVSPIAFGDINLASITAVVIGGTSLFGGRGSVVGAVLGAIIVQLFTTGLSVAVRVDDYWQTFAAGCLVIVAVALDQYMRRASK</sequence>
<feature type="transmembrane region" description="Helical" evidence="11">
    <location>
        <begin position="167"/>
        <end position="185"/>
    </location>
</feature>
<dbReference type="EMBL" id="JAABNR010000005">
    <property type="protein sequence ID" value="NBZ87206.1"/>
    <property type="molecule type" value="Genomic_DNA"/>
</dbReference>
<accession>A0AAE4Y996</accession>
<dbReference type="CDD" id="cd06579">
    <property type="entry name" value="TM_PBP1_transp_AraH_like"/>
    <property type="match status" value="1"/>
</dbReference>
<feature type="transmembrane region" description="Helical" evidence="11">
    <location>
        <begin position="346"/>
        <end position="366"/>
    </location>
</feature>